<proteinExistence type="predicted"/>
<feature type="domain" description="CCDC174 alpha/beta GRSR" evidence="3">
    <location>
        <begin position="103"/>
        <end position="122"/>
    </location>
</feature>
<dbReference type="EMBL" id="CAJVPK010000111">
    <property type="protein sequence ID" value="CAG8451041.1"/>
    <property type="molecule type" value="Genomic_DNA"/>
</dbReference>
<evidence type="ECO:0000256" key="2">
    <source>
        <dbReference type="SAM" id="MobiDB-lite"/>
    </source>
</evidence>
<evidence type="ECO:0000256" key="1">
    <source>
        <dbReference type="ARBA" id="ARBA00023054"/>
    </source>
</evidence>
<sequence length="257" mass="29813">MQDPNRIIEISGSSVIDLKAELFKQKEEFQKQKVAANNQPVSAALRKSVKKPGLWDNQNKGVNERSRRDELEIIDAPTLEASRIAMERKAKLYDQLIKTGIDEYIDEFGRTRVCRKSQIPEENLPTTNGVREETSINSEEISLMEQEKNEWEKAALEELKNGPIHYDETKDEKEREEQLRALKEMRIETEVKRAGYTSVKDKRKAQLDLRMATIRAKKQKTSVKNLQTSDKIIEINSNRESQKSFHETSRIAKLNRI</sequence>
<reference evidence="4" key="1">
    <citation type="submission" date="2021-06" db="EMBL/GenBank/DDBJ databases">
        <authorList>
            <person name="Kallberg Y."/>
            <person name="Tangrot J."/>
            <person name="Rosling A."/>
        </authorList>
    </citation>
    <scope>NUCLEOTIDE SEQUENCE</scope>
    <source>
        <strain evidence="4">AZ414A</strain>
    </source>
</reference>
<name>A0A9N8YRA9_9GLOM</name>
<dbReference type="PANTHER" id="PTHR15885:SF1">
    <property type="entry name" value="COILED-COIL DOMAIN-CONTAINING PROTEIN 174"/>
    <property type="match status" value="1"/>
</dbReference>
<evidence type="ECO:0000259" key="3">
    <source>
        <dbReference type="Pfam" id="PF25449"/>
    </source>
</evidence>
<dbReference type="Pfam" id="PF13300">
    <property type="entry name" value="DUF4078"/>
    <property type="match status" value="1"/>
</dbReference>
<evidence type="ECO:0000313" key="5">
    <source>
        <dbReference type="Proteomes" id="UP000789706"/>
    </source>
</evidence>
<dbReference type="OrthoDB" id="333551at2759"/>
<dbReference type="AlphaFoldDB" id="A0A9N8YRA9"/>
<dbReference type="GO" id="GO:0005634">
    <property type="term" value="C:nucleus"/>
    <property type="evidence" value="ECO:0007669"/>
    <property type="project" value="TreeGrafter"/>
</dbReference>
<protein>
    <submittedName>
        <fullName evidence="4">5601_t:CDS:1</fullName>
    </submittedName>
</protein>
<accession>A0A9N8YRA9</accession>
<comment type="caution">
    <text evidence="4">The sequence shown here is derived from an EMBL/GenBank/DDBJ whole genome shotgun (WGS) entry which is preliminary data.</text>
</comment>
<dbReference type="Pfam" id="PF25449">
    <property type="entry name" value="CCDC174_GRSR"/>
    <property type="match status" value="1"/>
</dbReference>
<gene>
    <name evidence="4" type="ORF">DEBURN_LOCUS2136</name>
</gene>
<dbReference type="PANTHER" id="PTHR15885">
    <property type="entry name" value="COILED-COIL DOMAIN-CONTAINING PROTEIN 174"/>
    <property type="match status" value="1"/>
</dbReference>
<dbReference type="InterPro" id="IPR057464">
    <property type="entry name" value="CCDC174_GRSR"/>
</dbReference>
<dbReference type="InterPro" id="IPR025066">
    <property type="entry name" value="CCDC174-like"/>
</dbReference>
<organism evidence="4 5">
    <name type="scientific">Diversispora eburnea</name>
    <dbReference type="NCBI Taxonomy" id="1213867"/>
    <lineage>
        <taxon>Eukaryota</taxon>
        <taxon>Fungi</taxon>
        <taxon>Fungi incertae sedis</taxon>
        <taxon>Mucoromycota</taxon>
        <taxon>Glomeromycotina</taxon>
        <taxon>Glomeromycetes</taxon>
        <taxon>Diversisporales</taxon>
        <taxon>Diversisporaceae</taxon>
        <taxon>Diversispora</taxon>
    </lineage>
</organism>
<evidence type="ECO:0000313" key="4">
    <source>
        <dbReference type="EMBL" id="CAG8451041.1"/>
    </source>
</evidence>
<keyword evidence="1" id="KW-0175">Coiled coil</keyword>
<feature type="region of interest" description="Disordered" evidence="2">
    <location>
        <begin position="46"/>
        <end position="65"/>
    </location>
</feature>
<dbReference type="Proteomes" id="UP000789706">
    <property type="component" value="Unassembled WGS sequence"/>
</dbReference>
<keyword evidence="5" id="KW-1185">Reference proteome</keyword>